<keyword evidence="3 6" id="KW-0479">Metal-binding</keyword>
<feature type="domain" description="Cytochrome c" evidence="7">
    <location>
        <begin position="122"/>
        <end position="206"/>
    </location>
</feature>
<dbReference type="Proteomes" id="UP000535937">
    <property type="component" value="Unassembled WGS sequence"/>
</dbReference>
<dbReference type="InterPro" id="IPR009056">
    <property type="entry name" value="Cyt_c-like_dom"/>
</dbReference>
<evidence type="ECO:0000256" key="5">
    <source>
        <dbReference type="ARBA" id="ARBA00023004"/>
    </source>
</evidence>
<organism evidence="8 9">
    <name type="scientific">Microbulbifer rhizosphaerae</name>
    <dbReference type="NCBI Taxonomy" id="1562603"/>
    <lineage>
        <taxon>Bacteria</taxon>
        <taxon>Pseudomonadati</taxon>
        <taxon>Pseudomonadota</taxon>
        <taxon>Gammaproteobacteria</taxon>
        <taxon>Cellvibrionales</taxon>
        <taxon>Microbulbiferaceae</taxon>
        <taxon>Microbulbifer</taxon>
    </lineage>
</organism>
<evidence type="ECO:0000313" key="8">
    <source>
        <dbReference type="EMBL" id="MBB3061152.1"/>
    </source>
</evidence>
<dbReference type="SUPFAM" id="SSF46626">
    <property type="entry name" value="Cytochrome c"/>
    <property type="match status" value="2"/>
</dbReference>
<protein>
    <submittedName>
        <fullName evidence="8">Cytochrome c553</fullName>
    </submittedName>
</protein>
<dbReference type="InterPro" id="IPR050597">
    <property type="entry name" value="Cytochrome_c_Oxidase_Subunit"/>
</dbReference>
<dbReference type="GO" id="GO:0046872">
    <property type="term" value="F:metal ion binding"/>
    <property type="evidence" value="ECO:0007669"/>
    <property type="project" value="UniProtKB-KW"/>
</dbReference>
<keyword evidence="1" id="KW-0813">Transport</keyword>
<evidence type="ECO:0000313" key="9">
    <source>
        <dbReference type="Proteomes" id="UP000535937"/>
    </source>
</evidence>
<keyword evidence="9" id="KW-1185">Reference proteome</keyword>
<evidence type="ECO:0000256" key="2">
    <source>
        <dbReference type="ARBA" id="ARBA00022617"/>
    </source>
</evidence>
<dbReference type="Pfam" id="PF00034">
    <property type="entry name" value="Cytochrom_C"/>
    <property type="match status" value="1"/>
</dbReference>
<evidence type="ECO:0000256" key="3">
    <source>
        <dbReference type="ARBA" id="ARBA00022723"/>
    </source>
</evidence>
<dbReference type="InterPro" id="IPR036909">
    <property type="entry name" value="Cyt_c-like_dom_sf"/>
</dbReference>
<evidence type="ECO:0000256" key="1">
    <source>
        <dbReference type="ARBA" id="ARBA00022448"/>
    </source>
</evidence>
<keyword evidence="2 6" id="KW-0349">Heme</keyword>
<dbReference type="PANTHER" id="PTHR33751">
    <property type="entry name" value="CBB3-TYPE CYTOCHROME C OXIDASE SUBUNIT FIXP"/>
    <property type="match status" value="1"/>
</dbReference>
<dbReference type="GO" id="GO:0020037">
    <property type="term" value="F:heme binding"/>
    <property type="evidence" value="ECO:0007669"/>
    <property type="project" value="InterPro"/>
</dbReference>
<dbReference type="GO" id="GO:0009055">
    <property type="term" value="F:electron transfer activity"/>
    <property type="evidence" value="ECO:0007669"/>
    <property type="project" value="InterPro"/>
</dbReference>
<dbReference type="EMBL" id="JACHWZ010000008">
    <property type="protein sequence ID" value="MBB3061152.1"/>
    <property type="molecule type" value="Genomic_DNA"/>
</dbReference>
<comment type="caution">
    <text evidence="8">The sequence shown here is derived from an EMBL/GenBank/DDBJ whole genome shotgun (WGS) entry which is preliminary data.</text>
</comment>
<dbReference type="PANTHER" id="PTHR33751:SF9">
    <property type="entry name" value="CYTOCHROME C4"/>
    <property type="match status" value="1"/>
</dbReference>
<proteinExistence type="predicted"/>
<sequence length="218" mass="24108">MSKFPFLQLPLVALALLGGAIGNAGMIDKKGMAPWETCALCHGANGISHVNKFPKLAGQNEAYIVRQVLDFSTGRRNNDNGQMRSILAELEPGELERAASYFAQLPPSEAGLEDLDAPLDSRRYKLGRSTFCTGRDDVPACVGCHGSGDPSMPWLDAQHRQYLRKQIIDFREGARNNDKGMAMQKAVRKLTEEEVEAVAYYLSLTRFEREKTNSCALQ</sequence>
<keyword evidence="5 6" id="KW-0408">Iron</keyword>
<keyword evidence="4" id="KW-0249">Electron transport</keyword>
<gene>
    <name evidence="8" type="ORF">FHS09_001985</name>
</gene>
<feature type="domain" description="Cytochrome c" evidence="7">
    <location>
        <begin position="13"/>
        <end position="106"/>
    </location>
</feature>
<dbReference type="RefSeq" id="WP_183459293.1">
    <property type="nucleotide sequence ID" value="NZ_JACHWZ010000008.1"/>
</dbReference>
<accession>A0A7W4Z915</accession>
<name>A0A7W4Z915_9GAMM</name>
<evidence type="ECO:0000256" key="6">
    <source>
        <dbReference type="PROSITE-ProRule" id="PRU00433"/>
    </source>
</evidence>
<evidence type="ECO:0000259" key="7">
    <source>
        <dbReference type="PROSITE" id="PS51007"/>
    </source>
</evidence>
<dbReference type="PROSITE" id="PS51007">
    <property type="entry name" value="CYTC"/>
    <property type="match status" value="2"/>
</dbReference>
<dbReference type="Gene3D" id="1.10.760.10">
    <property type="entry name" value="Cytochrome c-like domain"/>
    <property type="match status" value="2"/>
</dbReference>
<dbReference type="AlphaFoldDB" id="A0A7W4Z915"/>
<evidence type="ECO:0000256" key="4">
    <source>
        <dbReference type="ARBA" id="ARBA00022982"/>
    </source>
</evidence>
<reference evidence="8 9" key="1">
    <citation type="submission" date="2020-08" db="EMBL/GenBank/DDBJ databases">
        <title>Genomic Encyclopedia of Type Strains, Phase III (KMG-III): the genomes of soil and plant-associated and newly described type strains.</title>
        <authorList>
            <person name="Whitman W."/>
        </authorList>
    </citation>
    <scope>NUCLEOTIDE SEQUENCE [LARGE SCALE GENOMIC DNA]</scope>
    <source>
        <strain evidence="8 9">CECT 8799</strain>
    </source>
</reference>